<evidence type="ECO:0000256" key="1">
    <source>
        <dbReference type="SAM" id="MobiDB-lite"/>
    </source>
</evidence>
<evidence type="ECO:0008006" key="4">
    <source>
        <dbReference type="Google" id="ProtNLM"/>
    </source>
</evidence>
<proteinExistence type="predicted"/>
<comment type="caution">
    <text evidence="2">The sequence shown here is derived from an EMBL/GenBank/DDBJ whole genome shotgun (WGS) entry which is preliminary data.</text>
</comment>
<keyword evidence="3" id="KW-1185">Reference proteome</keyword>
<gene>
    <name evidence="2" type="ORF">ANN_24474</name>
</gene>
<accession>A0ABQ8S3H2</accession>
<evidence type="ECO:0000313" key="3">
    <source>
        <dbReference type="Proteomes" id="UP001148838"/>
    </source>
</evidence>
<name>A0ABQ8S3H2_PERAM</name>
<protein>
    <recommendedName>
        <fullName evidence="4">HAT C-terminal dimerisation domain-containing protein</fullName>
    </recommendedName>
</protein>
<dbReference type="Proteomes" id="UP001148838">
    <property type="component" value="Unassembled WGS sequence"/>
</dbReference>
<reference evidence="2 3" key="1">
    <citation type="journal article" date="2022" name="Allergy">
        <title>Genome assembly and annotation of Periplaneta americana reveal a comprehensive cockroach allergen profile.</title>
        <authorList>
            <person name="Wang L."/>
            <person name="Xiong Q."/>
            <person name="Saelim N."/>
            <person name="Wang L."/>
            <person name="Nong W."/>
            <person name="Wan A.T."/>
            <person name="Shi M."/>
            <person name="Liu X."/>
            <person name="Cao Q."/>
            <person name="Hui J.H.L."/>
            <person name="Sookrung N."/>
            <person name="Leung T.F."/>
            <person name="Tungtrongchitr A."/>
            <person name="Tsui S.K.W."/>
        </authorList>
    </citation>
    <scope>NUCLEOTIDE SEQUENCE [LARGE SCALE GENOMIC DNA]</scope>
    <source>
        <strain evidence="2">PWHHKU_190912</strain>
    </source>
</reference>
<dbReference type="EMBL" id="JAJSOF020000037">
    <property type="protein sequence ID" value="KAJ4428437.1"/>
    <property type="molecule type" value="Genomic_DNA"/>
</dbReference>
<evidence type="ECO:0000313" key="2">
    <source>
        <dbReference type="EMBL" id="KAJ4428437.1"/>
    </source>
</evidence>
<organism evidence="2 3">
    <name type="scientific">Periplaneta americana</name>
    <name type="common">American cockroach</name>
    <name type="synonym">Blatta americana</name>
    <dbReference type="NCBI Taxonomy" id="6978"/>
    <lineage>
        <taxon>Eukaryota</taxon>
        <taxon>Metazoa</taxon>
        <taxon>Ecdysozoa</taxon>
        <taxon>Arthropoda</taxon>
        <taxon>Hexapoda</taxon>
        <taxon>Insecta</taxon>
        <taxon>Pterygota</taxon>
        <taxon>Neoptera</taxon>
        <taxon>Polyneoptera</taxon>
        <taxon>Dictyoptera</taxon>
        <taxon>Blattodea</taxon>
        <taxon>Blattoidea</taxon>
        <taxon>Blattidae</taxon>
        <taxon>Blattinae</taxon>
        <taxon>Periplaneta</taxon>
    </lineage>
</organism>
<feature type="region of interest" description="Disordered" evidence="1">
    <location>
        <begin position="522"/>
        <end position="548"/>
    </location>
</feature>
<sequence length="589" mass="66526">MYNTAFISAFETKEIVVAIDMGHPVAMQCCFAYSGIDFVLTQHCYLTPALIYPINSWLSCLMNDALLVLLVRFKPVFVKLTKQQQTSVLLDEYMKCWISTLDNPVSNSEQLTALVQAPLTSCDVERSFSRYKAMLRGNRRRMTTENIRHCLVVKCNNIHEHSAMRQALQNPCTKHEGELSQSEYVTSTEKQARSTVVITDEIKGKVFAFSGKKGARPKKVAAIIQARFKYSVSWKAGGKGPLGRLRRRWEDNIKMNLKEMGYDDRDWINVAQDRDRWRAYDTGIQRSTAAVTKAGVVITSCNHRHSNGYEEFSAHCCVFHSRIEGKQWRYHVALQTLTLQAVRGGFVKNEKENFFVVLSDKCDNAGEMSPGSSTESHPAFARIGLRENPGKNLNQVTCPDRDSNLGHLVSQPDALTVTPQVEGKLREKPQLNNLSQPRFGPGPVCFTFKHANRYSIAVNLCAYCKRKRTNINVVVITEDVQNVLLLLEYRPHIDVSLTCEHDPKLQEYCVCPQNMTQFDSEGIPNQAPETNKPMIFNGPTSRNREGSDQVSVEAKQLGKPLPIHRSGNLRSKYRRAVRLKCAGAPSCKK</sequence>